<comment type="caution">
    <text evidence="1">The sequence shown here is derived from an EMBL/GenBank/DDBJ whole genome shotgun (WGS) entry which is preliminary data.</text>
</comment>
<evidence type="ECO:0000313" key="2">
    <source>
        <dbReference type="Proteomes" id="UP001165341"/>
    </source>
</evidence>
<protein>
    <submittedName>
        <fullName evidence="1">Uncharacterized protein</fullName>
    </submittedName>
</protein>
<evidence type="ECO:0000313" key="1">
    <source>
        <dbReference type="EMBL" id="MCI4659765.1"/>
    </source>
</evidence>
<gene>
    <name evidence="1" type="ORF">MQH31_18315</name>
</gene>
<accession>A0AA41UHC3</accession>
<keyword evidence="2" id="KW-1185">Reference proteome</keyword>
<proteinExistence type="predicted"/>
<dbReference type="AlphaFoldDB" id="A0AA41UHC3"/>
<reference evidence="1" key="1">
    <citation type="submission" date="2022-03" db="EMBL/GenBank/DDBJ databases">
        <title>Cryobacterium sp. nov. strain ZS14-85, isolated from Antarctic soil.</title>
        <authorList>
            <person name="Li J."/>
            <person name="Niu G."/>
        </authorList>
    </citation>
    <scope>NUCLEOTIDE SEQUENCE</scope>
    <source>
        <strain evidence="1">ZS14-85</strain>
    </source>
</reference>
<name>A0AA41UHC3_9MICO</name>
<organism evidence="1 2">
    <name type="scientific">Cryobacterium zhongshanensis</name>
    <dbReference type="NCBI Taxonomy" id="2928153"/>
    <lineage>
        <taxon>Bacteria</taxon>
        <taxon>Bacillati</taxon>
        <taxon>Actinomycetota</taxon>
        <taxon>Actinomycetes</taxon>
        <taxon>Micrococcales</taxon>
        <taxon>Microbacteriaceae</taxon>
        <taxon>Cryobacterium</taxon>
    </lineage>
</organism>
<dbReference type="EMBL" id="JALGAR010000006">
    <property type="protein sequence ID" value="MCI4659765.1"/>
    <property type="molecule type" value="Genomic_DNA"/>
</dbReference>
<dbReference type="Proteomes" id="UP001165341">
    <property type="component" value="Unassembled WGS sequence"/>
</dbReference>
<sequence>MTSPVSTAPTEASRVADYDARVLATIVTAYQTEFETRGSTMSGHFAANVARAVLAAGISRSGDPLTDQIDIMHLHVSAHDLWFAGAYKCQEPGFHFRDFLAAELVANRFFLDESIAR</sequence>
<dbReference type="RefSeq" id="WP_243013256.1">
    <property type="nucleotide sequence ID" value="NZ_JALGAR010000006.1"/>
</dbReference>